<dbReference type="SUPFAM" id="SSF81606">
    <property type="entry name" value="PP2C-like"/>
    <property type="match status" value="1"/>
</dbReference>
<dbReference type="AlphaFoldDB" id="A0AAD6WXS6"/>
<dbReference type="PROSITE" id="PS51746">
    <property type="entry name" value="PPM_2"/>
    <property type="match status" value="1"/>
</dbReference>
<dbReference type="InterPro" id="IPR015655">
    <property type="entry name" value="PP2C"/>
</dbReference>
<dbReference type="PANTHER" id="PTHR13832">
    <property type="entry name" value="PROTEIN PHOSPHATASE 2C"/>
    <property type="match status" value="1"/>
</dbReference>
<dbReference type="CDD" id="cd00143">
    <property type="entry name" value="PP2Cc"/>
    <property type="match status" value="1"/>
</dbReference>
<dbReference type="PANTHER" id="PTHR13832:SF827">
    <property type="entry name" value="PROTEIN PHOSPHATASE 1L"/>
    <property type="match status" value="1"/>
</dbReference>
<dbReference type="SMART" id="SM00332">
    <property type="entry name" value="PP2Cc"/>
    <property type="match status" value="1"/>
</dbReference>
<keyword evidence="3" id="KW-1185">Reference proteome</keyword>
<dbReference type="InterPro" id="IPR036457">
    <property type="entry name" value="PPM-type-like_dom_sf"/>
</dbReference>
<dbReference type="Gene3D" id="3.60.40.10">
    <property type="entry name" value="PPM-type phosphatase domain"/>
    <property type="match status" value="1"/>
</dbReference>
<dbReference type="GO" id="GO:0004722">
    <property type="term" value="F:protein serine/threonine phosphatase activity"/>
    <property type="evidence" value="ECO:0007669"/>
    <property type="project" value="InterPro"/>
</dbReference>
<dbReference type="Pfam" id="PF00481">
    <property type="entry name" value="PP2C"/>
    <property type="match status" value="1"/>
</dbReference>
<proteinExistence type="predicted"/>
<dbReference type="EMBL" id="JARJCM010000083">
    <property type="protein sequence ID" value="KAJ7031268.1"/>
    <property type="molecule type" value="Genomic_DNA"/>
</dbReference>
<evidence type="ECO:0000259" key="1">
    <source>
        <dbReference type="PROSITE" id="PS51746"/>
    </source>
</evidence>
<accession>A0AAD6WXS6</accession>
<dbReference type="InterPro" id="IPR001932">
    <property type="entry name" value="PPM-type_phosphatase-like_dom"/>
</dbReference>
<organism evidence="2 3">
    <name type="scientific">Mycena alexandri</name>
    <dbReference type="NCBI Taxonomy" id="1745969"/>
    <lineage>
        <taxon>Eukaryota</taxon>
        <taxon>Fungi</taxon>
        <taxon>Dikarya</taxon>
        <taxon>Basidiomycota</taxon>
        <taxon>Agaricomycotina</taxon>
        <taxon>Agaricomycetes</taxon>
        <taxon>Agaricomycetidae</taxon>
        <taxon>Agaricales</taxon>
        <taxon>Marasmiineae</taxon>
        <taxon>Mycenaceae</taxon>
        <taxon>Mycena</taxon>
    </lineage>
</organism>
<feature type="domain" description="PPM-type phosphatase" evidence="1">
    <location>
        <begin position="14"/>
        <end position="364"/>
    </location>
</feature>
<reference evidence="2" key="1">
    <citation type="submission" date="2023-03" db="EMBL/GenBank/DDBJ databases">
        <title>Massive genome expansion in bonnet fungi (Mycena s.s.) driven by repeated elements and novel gene families across ecological guilds.</title>
        <authorList>
            <consortium name="Lawrence Berkeley National Laboratory"/>
            <person name="Harder C.B."/>
            <person name="Miyauchi S."/>
            <person name="Viragh M."/>
            <person name="Kuo A."/>
            <person name="Thoen E."/>
            <person name="Andreopoulos B."/>
            <person name="Lu D."/>
            <person name="Skrede I."/>
            <person name="Drula E."/>
            <person name="Henrissat B."/>
            <person name="Morin E."/>
            <person name="Kohler A."/>
            <person name="Barry K."/>
            <person name="LaButti K."/>
            <person name="Morin E."/>
            <person name="Salamov A."/>
            <person name="Lipzen A."/>
            <person name="Mereny Z."/>
            <person name="Hegedus B."/>
            <person name="Baldrian P."/>
            <person name="Stursova M."/>
            <person name="Weitz H."/>
            <person name="Taylor A."/>
            <person name="Grigoriev I.V."/>
            <person name="Nagy L.G."/>
            <person name="Martin F."/>
            <person name="Kauserud H."/>
        </authorList>
    </citation>
    <scope>NUCLEOTIDE SEQUENCE</scope>
    <source>
        <strain evidence="2">CBHHK200</strain>
    </source>
</reference>
<protein>
    <submittedName>
        <fullName evidence="2">Phosphatase 2C-like domain-containing protein</fullName>
    </submittedName>
</protein>
<name>A0AAD6WXS6_9AGAR</name>
<evidence type="ECO:0000313" key="2">
    <source>
        <dbReference type="EMBL" id="KAJ7031268.1"/>
    </source>
</evidence>
<sequence length="368" mass="41333">MQLGSFVTSERRLADGIKIFQSVLPTKDEDRLVVLEFEHGTMIGVFDGHYSDELAEFASERLPRLIAEKFDPTAPDVDQVITQIFEDFDRSLILKVTELFEPGEDWTGEHWTDPGNIFEVVGYSKKDPKFAGARLAVVGTTVLLGIIDKSKKQVWVVSLGDSDAVCGRMQDGKLTPILMNDRHNCTDAKEVEKFLADHPGEQGLIKWNRVLGLLAITRALGDHQFKVQSRPLASRIMMYLYPSPAIPFDEWDKNGNTTPPYLSSSPAIRRFDLLPGDMFVFASDGLRDSMNQVPETERWDILMALVNGESRERQLGYGRVHASPEDNPAELLIRNMLFGDDSDKMAKELADSDRDDISVVVVDLGWTL</sequence>
<gene>
    <name evidence="2" type="ORF">C8F04DRAFT_1005163</name>
</gene>
<comment type="caution">
    <text evidence="2">The sequence shown here is derived from an EMBL/GenBank/DDBJ whole genome shotgun (WGS) entry which is preliminary data.</text>
</comment>
<dbReference type="Proteomes" id="UP001218188">
    <property type="component" value="Unassembled WGS sequence"/>
</dbReference>
<evidence type="ECO:0000313" key="3">
    <source>
        <dbReference type="Proteomes" id="UP001218188"/>
    </source>
</evidence>